<name>A0AA86TY05_9EUKA</name>
<evidence type="ECO:0000313" key="3">
    <source>
        <dbReference type="EMBL" id="CAL5996433.1"/>
    </source>
</evidence>
<dbReference type="EMBL" id="CAXDID020000035">
    <property type="protein sequence ID" value="CAL5996433.1"/>
    <property type="molecule type" value="Genomic_DNA"/>
</dbReference>
<evidence type="ECO:0000313" key="2">
    <source>
        <dbReference type="EMBL" id="CAI9964027.1"/>
    </source>
</evidence>
<evidence type="ECO:0000313" key="5">
    <source>
        <dbReference type="Proteomes" id="UP001642409"/>
    </source>
</evidence>
<dbReference type="EMBL" id="CAXDID020000430">
    <property type="protein sequence ID" value="CAL6090672.1"/>
    <property type="molecule type" value="Genomic_DNA"/>
</dbReference>
<protein>
    <submittedName>
        <fullName evidence="3">Hypothetical_protein</fullName>
    </submittedName>
</protein>
<dbReference type="EMBL" id="CATOUU010000972">
    <property type="protein sequence ID" value="CAI9964027.1"/>
    <property type="molecule type" value="Genomic_DNA"/>
</dbReference>
<evidence type="ECO:0000313" key="1">
    <source>
        <dbReference type="EMBL" id="CAI9924958.1"/>
    </source>
</evidence>
<dbReference type="AlphaFoldDB" id="A0AA86TY05"/>
<comment type="caution">
    <text evidence="1">The sequence shown here is derived from an EMBL/GenBank/DDBJ whole genome shotgun (WGS) entry which is preliminary data.</text>
</comment>
<dbReference type="Proteomes" id="UP001642409">
    <property type="component" value="Unassembled WGS sequence"/>
</dbReference>
<dbReference type="EMBL" id="CATOUU010000331">
    <property type="protein sequence ID" value="CAI9924958.1"/>
    <property type="molecule type" value="Genomic_DNA"/>
</dbReference>
<reference evidence="1" key="1">
    <citation type="submission" date="2023-06" db="EMBL/GenBank/DDBJ databases">
        <authorList>
            <person name="Kurt Z."/>
        </authorList>
    </citation>
    <scope>NUCLEOTIDE SEQUENCE</scope>
</reference>
<reference evidence="3 5" key="2">
    <citation type="submission" date="2024-07" db="EMBL/GenBank/DDBJ databases">
        <authorList>
            <person name="Akdeniz Z."/>
        </authorList>
    </citation>
    <scope>NUCLEOTIDE SEQUENCE [LARGE SCALE GENOMIC DNA]</scope>
</reference>
<keyword evidence="5" id="KW-1185">Reference proteome</keyword>
<organism evidence="1">
    <name type="scientific">Hexamita inflata</name>
    <dbReference type="NCBI Taxonomy" id="28002"/>
    <lineage>
        <taxon>Eukaryota</taxon>
        <taxon>Metamonada</taxon>
        <taxon>Diplomonadida</taxon>
        <taxon>Hexamitidae</taxon>
        <taxon>Hexamitinae</taxon>
        <taxon>Hexamita</taxon>
    </lineage>
</organism>
<accession>A0AA86TY05</accession>
<proteinExistence type="predicted"/>
<gene>
    <name evidence="1" type="ORF">HINF_LOCUS12603</name>
    <name evidence="3" type="ORF">HINF_LOCUS14757</name>
    <name evidence="2" type="ORF">HINF_LOCUS51672</name>
    <name evidence="4" type="ORF">HINF_LOCUS65420</name>
</gene>
<sequence length="102" mass="11669">MLAIIQISQVEAEYEIYQFSIQFNRLNKSILNTETASYTMVFVLVKTSLKEAEEARNASSQLFTSLHGKVNEISPVRVNEDEYVYVNDPKFNEIVYGDPINA</sequence>
<evidence type="ECO:0000313" key="4">
    <source>
        <dbReference type="EMBL" id="CAL6090672.1"/>
    </source>
</evidence>